<dbReference type="InterPro" id="IPR014043">
    <property type="entry name" value="Acyl_transferase_dom"/>
</dbReference>
<dbReference type="Pfam" id="PF00698">
    <property type="entry name" value="Acyl_transf_1"/>
    <property type="match status" value="1"/>
</dbReference>
<accession>A0ABU2NI44</accession>
<organism evidence="6 7">
    <name type="scientific">Pseudonocardia charpentierae</name>
    <dbReference type="NCBI Taxonomy" id="3075545"/>
    <lineage>
        <taxon>Bacteria</taxon>
        <taxon>Bacillati</taxon>
        <taxon>Actinomycetota</taxon>
        <taxon>Actinomycetes</taxon>
        <taxon>Pseudonocardiales</taxon>
        <taxon>Pseudonocardiaceae</taxon>
        <taxon>Pseudonocardia</taxon>
    </lineage>
</organism>
<keyword evidence="2 6" id="KW-0808">Transferase</keyword>
<dbReference type="SMART" id="SM00827">
    <property type="entry name" value="PKS_AT"/>
    <property type="match status" value="1"/>
</dbReference>
<evidence type="ECO:0000256" key="1">
    <source>
        <dbReference type="ARBA" id="ARBA00013258"/>
    </source>
</evidence>
<proteinExistence type="predicted"/>
<dbReference type="InterPro" id="IPR050858">
    <property type="entry name" value="Mal-CoA-ACP_Trans/PKS_FabD"/>
</dbReference>
<sequence>MPYDRGAGEACSVIALLAPGQGAQTPGMLAPWLIDDGSRADVARWSDLTGLDLERLGTTADADEIKDTAVTQPLVVATALLAHGLLAGRVELPVSLVAAGHSVGELAAAAVAGVLTPDAAVALAAVRGREMAAACALEPTGMSALLGGNPDEVLARIEELGLDAANRNGAGQVVAAGPRDALAALAENPPARARVVPLAVAGAFHTRFMAPAEKALGEHATSVTPDEPTTTLLSNADGSVVTGGAEALRRLVAQVTLPVRWDACQATMRELGVGALIELPPAGTLVGLARRELKGVRTLALKTPDDLDAAAELVAGDLAGSTR</sequence>
<dbReference type="PANTHER" id="PTHR42681">
    <property type="entry name" value="MALONYL-COA-ACYL CARRIER PROTEIN TRANSACYLASE, MITOCHONDRIAL"/>
    <property type="match status" value="1"/>
</dbReference>
<evidence type="ECO:0000256" key="3">
    <source>
        <dbReference type="ARBA" id="ARBA00023315"/>
    </source>
</evidence>
<dbReference type="EMBL" id="JAVREJ010000028">
    <property type="protein sequence ID" value="MDT0353232.1"/>
    <property type="molecule type" value="Genomic_DNA"/>
</dbReference>
<dbReference type="InterPro" id="IPR016036">
    <property type="entry name" value="Malonyl_transacylase_ACP-bd"/>
</dbReference>
<dbReference type="Gene3D" id="3.40.366.10">
    <property type="entry name" value="Malonyl-Coenzyme A Acyl Carrier Protein, domain 2"/>
    <property type="match status" value="1"/>
</dbReference>
<name>A0ABU2NI44_9PSEU</name>
<dbReference type="SUPFAM" id="SSF52151">
    <property type="entry name" value="FabD/lysophospholipase-like"/>
    <property type="match status" value="1"/>
</dbReference>
<keyword evidence="7" id="KW-1185">Reference proteome</keyword>
<evidence type="ECO:0000313" key="6">
    <source>
        <dbReference type="EMBL" id="MDT0353232.1"/>
    </source>
</evidence>
<dbReference type="Gene3D" id="3.30.70.250">
    <property type="entry name" value="Malonyl-CoA ACP transacylase, ACP-binding"/>
    <property type="match status" value="1"/>
</dbReference>
<dbReference type="InterPro" id="IPR016035">
    <property type="entry name" value="Acyl_Trfase/lysoPLipase"/>
</dbReference>
<dbReference type="PANTHER" id="PTHR42681:SF1">
    <property type="entry name" value="MALONYL-COA-ACYL CARRIER PROTEIN TRANSACYLASE, MITOCHONDRIAL"/>
    <property type="match status" value="1"/>
</dbReference>
<protein>
    <recommendedName>
        <fullName evidence="1">[acyl-carrier-protein] S-malonyltransferase</fullName>
        <ecNumber evidence="1">2.3.1.39</ecNumber>
    </recommendedName>
</protein>
<evidence type="ECO:0000256" key="4">
    <source>
        <dbReference type="ARBA" id="ARBA00048462"/>
    </source>
</evidence>
<dbReference type="SUPFAM" id="SSF55048">
    <property type="entry name" value="Probable ACP-binding domain of malonyl-CoA ACP transacylase"/>
    <property type="match status" value="1"/>
</dbReference>
<comment type="catalytic activity">
    <reaction evidence="4">
        <text>holo-[ACP] + malonyl-CoA = malonyl-[ACP] + CoA</text>
        <dbReference type="Rhea" id="RHEA:41792"/>
        <dbReference type="Rhea" id="RHEA-COMP:9623"/>
        <dbReference type="Rhea" id="RHEA-COMP:9685"/>
        <dbReference type="ChEBI" id="CHEBI:57287"/>
        <dbReference type="ChEBI" id="CHEBI:57384"/>
        <dbReference type="ChEBI" id="CHEBI:64479"/>
        <dbReference type="ChEBI" id="CHEBI:78449"/>
        <dbReference type="EC" id="2.3.1.39"/>
    </reaction>
</comment>
<dbReference type="RefSeq" id="WP_311559787.1">
    <property type="nucleotide sequence ID" value="NZ_JAVREJ010000028.1"/>
</dbReference>
<feature type="domain" description="Malonyl-CoA:ACP transacylase (MAT)" evidence="5">
    <location>
        <begin position="17"/>
        <end position="317"/>
    </location>
</feature>
<evidence type="ECO:0000313" key="7">
    <source>
        <dbReference type="Proteomes" id="UP001183202"/>
    </source>
</evidence>
<comment type="caution">
    <text evidence="6">The sequence shown here is derived from an EMBL/GenBank/DDBJ whole genome shotgun (WGS) entry which is preliminary data.</text>
</comment>
<evidence type="ECO:0000259" key="5">
    <source>
        <dbReference type="SMART" id="SM00827"/>
    </source>
</evidence>
<reference evidence="7" key="1">
    <citation type="submission" date="2023-07" db="EMBL/GenBank/DDBJ databases">
        <title>30 novel species of actinomycetes from the DSMZ collection.</title>
        <authorList>
            <person name="Nouioui I."/>
        </authorList>
    </citation>
    <scope>NUCLEOTIDE SEQUENCE [LARGE SCALE GENOMIC DNA]</scope>
    <source>
        <strain evidence="7">DSM 45834</strain>
    </source>
</reference>
<gene>
    <name evidence="6" type="ORF">RM445_27340</name>
</gene>
<dbReference type="GO" id="GO:0004314">
    <property type="term" value="F:[acyl-carrier-protein] S-malonyltransferase activity"/>
    <property type="evidence" value="ECO:0007669"/>
    <property type="project" value="UniProtKB-EC"/>
</dbReference>
<evidence type="ECO:0000256" key="2">
    <source>
        <dbReference type="ARBA" id="ARBA00022679"/>
    </source>
</evidence>
<dbReference type="InterPro" id="IPR001227">
    <property type="entry name" value="Ac_transferase_dom_sf"/>
</dbReference>
<keyword evidence="3 6" id="KW-0012">Acyltransferase</keyword>
<dbReference type="Proteomes" id="UP001183202">
    <property type="component" value="Unassembled WGS sequence"/>
</dbReference>
<dbReference type="EC" id="2.3.1.39" evidence="1"/>